<keyword evidence="1" id="KW-0812">Transmembrane</keyword>
<dbReference type="OrthoDB" id="7361398at2"/>
<dbReference type="KEGG" id="pef:A7E78_07655"/>
<keyword evidence="1" id="KW-1133">Transmembrane helix</keyword>
<evidence type="ECO:0000313" key="3">
    <source>
        <dbReference type="Proteomes" id="UP000182517"/>
    </source>
</evidence>
<sequence>MKIKSFEFNLSELAGAMGDFGTLFPLAIGYIVVCGLDPAGLLVMMGLTNIVTGLVYRLPMPVEPMKVLAVVAIAQQWSPSMVYASGFAMGVLWLFLSATGLMGLLARITPRPVIRGIQVALGVMLAVQAVKMLAGGWVLGVLAIAIVLLLRRNRYAPAAVVLVLLGMAIMLVKGTFAQVQAPVFALPTMVSFSLVESWQSLLAAGFSQLPLTATNAVIATSVLIKEYWPDKPVSETRLSLNMGLINLLSPFFGGMPMCHGAGGLAGQYYFGARTGGANIIEGLLELALGLLLAQSIAGLFAAFPLAIVGAMMFLVGIEMTKFAKDTRWNLDLLPLLATLVASLWINMACGFLVGLAVYYGIEWQQRRGCRKGAA</sequence>
<feature type="transmembrane region" description="Helical" evidence="1">
    <location>
        <begin position="282"/>
        <end position="315"/>
    </location>
</feature>
<feature type="transmembrane region" description="Helical" evidence="1">
    <location>
        <begin position="202"/>
        <end position="224"/>
    </location>
</feature>
<gene>
    <name evidence="2" type="ORF">A7E78_07655</name>
</gene>
<dbReference type="PANTHER" id="PTHR31970">
    <property type="match status" value="1"/>
</dbReference>
<feature type="transmembrane region" description="Helical" evidence="1">
    <location>
        <begin position="244"/>
        <end position="270"/>
    </location>
</feature>
<feature type="transmembrane region" description="Helical" evidence="1">
    <location>
        <begin position="335"/>
        <end position="361"/>
    </location>
</feature>
<dbReference type="InterPro" id="IPR031563">
    <property type="entry name" value="MOT1/MOT2"/>
</dbReference>
<keyword evidence="3" id="KW-1185">Reference proteome</keyword>
<dbReference type="Pfam" id="PF16983">
    <property type="entry name" value="MFS_MOT1"/>
    <property type="match status" value="2"/>
</dbReference>
<feature type="transmembrane region" description="Helical" evidence="1">
    <location>
        <begin position="117"/>
        <end position="150"/>
    </location>
</feature>
<evidence type="ECO:0008006" key="4">
    <source>
        <dbReference type="Google" id="ProtNLM"/>
    </source>
</evidence>
<dbReference type="RefSeq" id="WP_072283690.1">
    <property type="nucleotide sequence ID" value="NZ_CP015519.1"/>
</dbReference>
<name>A0A1L3GP72_9BACT</name>
<reference evidence="2 3" key="1">
    <citation type="journal article" date="2017" name="Genome Announc.">
        <title>Complete Genome Sequences of Two Acetylene-Fermenting Pelobacter acetylenicus Strains.</title>
        <authorList>
            <person name="Sutton J.M."/>
            <person name="Baesman S.M."/>
            <person name="Fierst J.L."/>
            <person name="Poret-Peterson A.T."/>
            <person name="Oremland R.S."/>
            <person name="Dunlap D.S."/>
            <person name="Akob D.M."/>
        </authorList>
    </citation>
    <scope>NUCLEOTIDE SEQUENCE [LARGE SCALE GENOMIC DNA]</scope>
    <source>
        <strain evidence="2 3">SFB93</strain>
    </source>
</reference>
<dbReference type="EMBL" id="CP015519">
    <property type="protein sequence ID" value="APG27723.1"/>
    <property type="molecule type" value="Genomic_DNA"/>
</dbReference>
<evidence type="ECO:0000256" key="1">
    <source>
        <dbReference type="SAM" id="Phobius"/>
    </source>
</evidence>
<organism evidence="2 3">
    <name type="scientific">Syntrophotalea acetylenivorans</name>
    <dbReference type="NCBI Taxonomy" id="1842532"/>
    <lineage>
        <taxon>Bacteria</taxon>
        <taxon>Pseudomonadati</taxon>
        <taxon>Thermodesulfobacteriota</taxon>
        <taxon>Desulfuromonadia</taxon>
        <taxon>Desulfuromonadales</taxon>
        <taxon>Syntrophotaleaceae</taxon>
        <taxon>Syntrophotalea</taxon>
    </lineage>
</organism>
<dbReference type="STRING" id="1842532.A7E78_07655"/>
<keyword evidence="1" id="KW-0472">Membrane</keyword>
<dbReference type="Proteomes" id="UP000182517">
    <property type="component" value="Chromosome"/>
</dbReference>
<dbReference type="PANTHER" id="PTHR31970:SF9">
    <property type="entry name" value="MOLYBDATE TRANSPORTER 2"/>
    <property type="match status" value="1"/>
</dbReference>
<feature type="transmembrane region" description="Helical" evidence="1">
    <location>
        <begin position="12"/>
        <end position="33"/>
    </location>
</feature>
<dbReference type="GO" id="GO:0015098">
    <property type="term" value="F:molybdate ion transmembrane transporter activity"/>
    <property type="evidence" value="ECO:0007669"/>
    <property type="project" value="InterPro"/>
</dbReference>
<accession>A0A1L3GP72</accession>
<evidence type="ECO:0000313" key="2">
    <source>
        <dbReference type="EMBL" id="APG27723.1"/>
    </source>
</evidence>
<feature type="transmembrane region" description="Helical" evidence="1">
    <location>
        <begin position="80"/>
        <end position="105"/>
    </location>
</feature>
<feature type="transmembrane region" description="Helical" evidence="1">
    <location>
        <begin position="155"/>
        <end position="172"/>
    </location>
</feature>
<dbReference type="AlphaFoldDB" id="A0A1L3GP72"/>
<proteinExistence type="predicted"/>
<protein>
    <recommendedName>
        <fullName evidence="4">Sulfate transporter</fullName>
    </recommendedName>
</protein>